<evidence type="ECO:0000256" key="6">
    <source>
        <dbReference type="HAMAP-Rule" id="MF_01358"/>
    </source>
</evidence>
<keyword evidence="5 6" id="KW-0520">NAD</keyword>
<accession>A0A402B5E1</accession>
<dbReference type="Gene3D" id="1.10.645.10">
    <property type="entry name" value="Cytochrome-c3 Hydrogenase, chain B"/>
    <property type="match status" value="1"/>
</dbReference>
<dbReference type="AlphaFoldDB" id="A0A402B5E1"/>
<keyword evidence="4 6" id="KW-1278">Translocase</keyword>
<comment type="subcellular location">
    <subcellularLocation>
        <location evidence="6">Cell membrane</location>
        <topology evidence="6">Peripheral membrane protein</topology>
        <orientation evidence="6">Cytoplasmic side</orientation>
    </subcellularLocation>
</comment>
<evidence type="ECO:0000259" key="9">
    <source>
        <dbReference type="Pfam" id="PF00346"/>
    </source>
</evidence>
<evidence type="ECO:0000256" key="1">
    <source>
        <dbReference type="ARBA" id="ARBA00005769"/>
    </source>
</evidence>
<proteinExistence type="inferred from homology"/>
<reference evidence="11" key="1">
    <citation type="submission" date="2018-12" db="EMBL/GenBank/DDBJ databases">
        <title>Tengunoibacter tsumagoiensis gen. nov., sp. nov., Dictyobacter kobayashii sp. nov., D. alpinus sp. nov., and D. joshuensis sp. nov. and description of Dictyobacteraceae fam. nov. within the order Ktedonobacterales isolated from Tengu-no-mugimeshi.</title>
        <authorList>
            <person name="Wang C.M."/>
            <person name="Zheng Y."/>
            <person name="Sakai Y."/>
            <person name="Toyoda A."/>
            <person name="Minakuchi Y."/>
            <person name="Abe K."/>
            <person name="Yokota A."/>
            <person name="Yabe S."/>
        </authorList>
    </citation>
    <scope>NUCLEOTIDE SEQUENCE [LARGE SCALE GENOMIC DNA]</scope>
    <source>
        <strain evidence="11">Uno16</strain>
    </source>
</reference>
<comment type="subunit">
    <text evidence="6">NDH-1 is composed of 14 different subunits. Subunits NuoB, C, D, E, F, and G constitute the peripheral sector of the complex.</text>
</comment>
<dbReference type="SUPFAM" id="SSF56762">
    <property type="entry name" value="HydB/Nqo4-like"/>
    <property type="match status" value="1"/>
</dbReference>
<dbReference type="Pfam" id="PF00346">
    <property type="entry name" value="Complex1_49kDa"/>
    <property type="match status" value="1"/>
</dbReference>
<dbReference type="PROSITE" id="PS00535">
    <property type="entry name" value="COMPLEX1_49K"/>
    <property type="match status" value="1"/>
</dbReference>
<dbReference type="OrthoDB" id="9801496at2"/>
<evidence type="ECO:0000313" key="10">
    <source>
        <dbReference type="EMBL" id="GCE26556.1"/>
    </source>
</evidence>
<feature type="region of interest" description="Disordered" evidence="8">
    <location>
        <begin position="1"/>
        <end position="20"/>
    </location>
</feature>
<keyword evidence="11" id="KW-1185">Reference proteome</keyword>
<dbReference type="HAMAP" id="MF_01358">
    <property type="entry name" value="NDH1_NuoD"/>
    <property type="match status" value="1"/>
</dbReference>
<comment type="function">
    <text evidence="6">NDH-1 shuttles electrons from NADH, via FMN and iron-sulfur (Fe-S) centers, to quinones in the respiratory chain. The immediate electron acceptor for the enzyme in this species is believed to be ubiquinone. Couples the redox reaction to proton translocation (for every two electrons transferred, four hydrogen ions are translocated across the cytoplasmic membrane), and thus conserves the redox energy in a proton gradient.</text>
</comment>
<dbReference type="PANTHER" id="PTHR11993">
    <property type="entry name" value="NADH-UBIQUINONE OXIDOREDUCTASE 49 KDA SUBUNIT"/>
    <property type="match status" value="1"/>
</dbReference>
<evidence type="ECO:0000313" key="11">
    <source>
        <dbReference type="Proteomes" id="UP000287171"/>
    </source>
</evidence>
<dbReference type="GO" id="GO:0048038">
    <property type="term" value="F:quinone binding"/>
    <property type="evidence" value="ECO:0007669"/>
    <property type="project" value="UniProtKB-KW"/>
</dbReference>
<comment type="catalytic activity">
    <reaction evidence="6">
        <text>a quinone + NADH + 5 H(+)(in) = a quinol + NAD(+) + 4 H(+)(out)</text>
        <dbReference type="Rhea" id="RHEA:57888"/>
        <dbReference type="ChEBI" id="CHEBI:15378"/>
        <dbReference type="ChEBI" id="CHEBI:24646"/>
        <dbReference type="ChEBI" id="CHEBI:57540"/>
        <dbReference type="ChEBI" id="CHEBI:57945"/>
        <dbReference type="ChEBI" id="CHEBI:132124"/>
    </reaction>
</comment>
<dbReference type="InterPro" id="IPR014029">
    <property type="entry name" value="NADH_UbQ_OxRdtase_49kDa_CS"/>
</dbReference>
<evidence type="ECO:0000256" key="8">
    <source>
        <dbReference type="SAM" id="MobiDB-lite"/>
    </source>
</evidence>
<dbReference type="NCBIfam" id="NF004739">
    <property type="entry name" value="PRK06075.1"/>
    <property type="match status" value="1"/>
</dbReference>
<name>A0A402B5E1_9CHLR</name>
<protein>
    <recommendedName>
        <fullName evidence="6">NADH-quinone oxidoreductase subunit D</fullName>
        <ecNumber evidence="6">7.1.1.-</ecNumber>
    </recommendedName>
    <alternativeName>
        <fullName evidence="6">NADH dehydrogenase I subunit D</fullName>
    </alternativeName>
    <alternativeName>
        <fullName evidence="6">NDH-1 subunit D</fullName>
    </alternativeName>
</protein>
<comment type="caution">
    <text evidence="10">The sequence shown here is derived from an EMBL/GenBank/DDBJ whole genome shotgun (WGS) entry which is preliminary data.</text>
</comment>
<dbReference type="EMBL" id="BIFT01000001">
    <property type="protein sequence ID" value="GCE26556.1"/>
    <property type="molecule type" value="Genomic_DNA"/>
</dbReference>
<sequence>MQQQEIEKNTYTIDESQPLAGDQRADTMTINMGPQHPSTHGVLRLLLTIEGEIVLKAIPDIGFLHTGIEKTAESKSYHQALVLTDRLDYLAPLNNNLAYSLSVERLLGIEDQINAKIKYTRVILAELQRISSHLVWLGTHALDLGAMSMFLYCFRERELILDVFELISGVRMMTSYICPGGLQAELPPAFEKTVRAFTSTFPARLQEYHDLLSNNQLWLERTKNISILSQEDALAYGASGPVLRGSGVVWDIRKAFPYSGYEEFDFDIPVGANGDVYDRYMVRMLEMDQSLKIIEQALSGLQQGAYRVGGPKIVPPPKWQITGSMESLIHHFKLFTEGYRPPKGEVCVRTESPKGELAFYLVSDGGPKPYRMHVRGASFANLQVLPRMIEGGYLADVVAGIGSIDIVLGEVDR</sequence>
<dbReference type="EC" id="7.1.1.-" evidence="6"/>
<comment type="similarity">
    <text evidence="1 6 7">Belongs to the complex I 49 kDa subunit family.</text>
</comment>
<dbReference type="InterPro" id="IPR022885">
    <property type="entry name" value="NDH1_su_D/H"/>
</dbReference>
<evidence type="ECO:0000256" key="2">
    <source>
        <dbReference type="ARBA" id="ARBA00022448"/>
    </source>
</evidence>
<keyword evidence="6" id="KW-0830">Ubiquinone</keyword>
<dbReference type="GO" id="GO:0051287">
    <property type="term" value="F:NAD binding"/>
    <property type="evidence" value="ECO:0007669"/>
    <property type="project" value="InterPro"/>
</dbReference>
<evidence type="ECO:0000256" key="3">
    <source>
        <dbReference type="ARBA" id="ARBA00022719"/>
    </source>
</evidence>
<dbReference type="InterPro" id="IPR029014">
    <property type="entry name" value="NiFe-Hase_large"/>
</dbReference>
<dbReference type="GO" id="GO:0050136">
    <property type="term" value="F:NADH dehydrogenase (quinone) (non-electrogenic) activity"/>
    <property type="evidence" value="ECO:0007669"/>
    <property type="project" value="UniProtKB-UniRule"/>
</dbReference>
<evidence type="ECO:0000256" key="5">
    <source>
        <dbReference type="ARBA" id="ARBA00023027"/>
    </source>
</evidence>
<evidence type="ECO:0000256" key="7">
    <source>
        <dbReference type="RuleBase" id="RU003685"/>
    </source>
</evidence>
<dbReference type="NCBIfam" id="TIGR01962">
    <property type="entry name" value="NuoD"/>
    <property type="match status" value="1"/>
</dbReference>
<feature type="domain" description="NADH-quinone oxidoreductase subunit D" evidence="9">
    <location>
        <begin position="143"/>
        <end position="413"/>
    </location>
</feature>
<keyword evidence="6" id="KW-0472">Membrane</keyword>
<organism evidence="10 11">
    <name type="scientific">Dictyobacter alpinus</name>
    <dbReference type="NCBI Taxonomy" id="2014873"/>
    <lineage>
        <taxon>Bacteria</taxon>
        <taxon>Bacillati</taxon>
        <taxon>Chloroflexota</taxon>
        <taxon>Ktedonobacteria</taxon>
        <taxon>Ktedonobacterales</taxon>
        <taxon>Dictyobacteraceae</taxon>
        <taxon>Dictyobacter</taxon>
    </lineage>
</organism>
<gene>
    <name evidence="10" type="primary">nuoD2</name>
    <name evidence="6" type="synonym">nuoD</name>
    <name evidence="10" type="ORF">KDA_20400</name>
</gene>
<dbReference type="GO" id="GO:0005886">
    <property type="term" value="C:plasma membrane"/>
    <property type="evidence" value="ECO:0007669"/>
    <property type="project" value="UniProtKB-SubCell"/>
</dbReference>
<evidence type="ECO:0000256" key="4">
    <source>
        <dbReference type="ARBA" id="ARBA00022967"/>
    </source>
</evidence>
<keyword evidence="6" id="KW-1003">Cell membrane</keyword>
<dbReference type="InterPro" id="IPR001135">
    <property type="entry name" value="NADH_Q_OxRdtase_suD"/>
</dbReference>
<dbReference type="PANTHER" id="PTHR11993:SF10">
    <property type="entry name" value="NADH DEHYDROGENASE [UBIQUINONE] IRON-SULFUR PROTEIN 2, MITOCHONDRIAL"/>
    <property type="match status" value="1"/>
</dbReference>
<dbReference type="Proteomes" id="UP000287171">
    <property type="component" value="Unassembled WGS sequence"/>
</dbReference>
<keyword evidence="3 6" id="KW-0874">Quinone</keyword>
<keyword evidence="2 6" id="KW-0813">Transport</keyword>